<evidence type="ECO:0000313" key="5">
    <source>
        <dbReference type="Proteomes" id="UP000198882"/>
    </source>
</evidence>
<gene>
    <name evidence="4" type="ORF">SAMN04515672_4011</name>
</gene>
<dbReference type="Gene3D" id="3.40.630.30">
    <property type="match status" value="1"/>
</dbReference>
<dbReference type="InterPro" id="IPR017255">
    <property type="entry name" value="AcTrfase_GNAT_prd"/>
</dbReference>
<dbReference type="OrthoDB" id="125295at2157"/>
<dbReference type="AlphaFoldDB" id="A0A1G9EX70"/>
<dbReference type="PIRSF" id="PIRSF037663">
    <property type="entry name" value="Acetyltransf_GNAT_prd"/>
    <property type="match status" value="1"/>
</dbReference>
<feature type="domain" description="N-acetyltransferase" evidence="3">
    <location>
        <begin position="1"/>
        <end position="164"/>
    </location>
</feature>
<protein>
    <submittedName>
        <fullName evidence="4">N-acetylglutamate synthase, GNAT family</fullName>
    </submittedName>
</protein>
<proteinExistence type="predicted"/>
<dbReference type="InterPro" id="IPR050832">
    <property type="entry name" value="Bact_Acetyltransf"/>
</dbReference>
<dbReference type="Pfam" id="PF00583">
    <property type="entry name" value="Acetyltransf_1"/>
    <property type="match status" value="1"/>
</dbReference>
<evidence type="ECO:0000313" key="4">
    <source>
        <dbReference type="EMBL" id="SDK80683.1"/>
    </source>
</evidence>
<accession>A0A1G9EX70</accession>
<evidence type="ECO:0000256" key="2">
    <source>
        <dbReference type="ARBA" id="ARBA00023315"/>
    </source>
</evidence>
<dbReference type="InterPro" id="IPR016181">
    <property type="entry name" value="Acyl_CoA_acyltransferase"/>
</dbReference>
<evidence type="ECO:0000256" key="1">
    <source>
        <dbReference type="ARBA" id="ARBA00022679"/>
    </source>
</evidence>
<organism evidence="4 5">
    <name type="scientific">Natronorubrum texcoconense</name>
    <dbReference type="NCBI Taxonomy" id="1095776"/>
    <lineage>
        <taxon>Archaea</taxon>
        <taxon>Methanobacteriati</taxon>
        <taxon>Methanobacteriota</taxon>
        <taxon>Stenosarchaea group</taxon>
        <taxon>Halobacteria</taxon>
        <taxon>Halobacteriales</taxon>
        <taxon>Natrialbaceae</taxon>
        <taxon>Natronorubrum</taxon>
    </lineage>
</organism>
<sequence length="174" mass="19730">MAIREATVDDIESIQDVAQQSWTQDYPKILSRESLQEGLDDWYSEERVRDSIVWARALMLVVERDDEIVGFAHGVWDNETEVGNILRVYVAPDARGEGTGGRLLEETCRSLFEQGVEQVNAMVLDANELGKDFYGAFGFERDDVETVSIGDDDYQECTYVLERESYAEEIDGIA</sequence>
<dbReference type="InterPro" id="IPR000182">
    <property type="entry name" value="GNAT_dom"/>
</dbReference>
<dbReference type="PANTHER" id="PTHR43877">
    <property type="entry name" value="AMINOALKYLPHOSPHONATE N-ACETYLTRANSFERASE-RELATED-RELATED"/>
    <property type="match status" value="1"/>
</dbReference>
<keyword evidence="2" id="KW-0012">Acyltransferase</keyword>
<dbReference type="CDD" id="cd04301">
    <property type="entry name" value="NAT_SF"/>
    <property type="match status" value="1"/>
</dbReference>
<keyword evidence="5" id="KW-1185">Reference proteome</keyword>
<dbReference type="PROSITE" id="PS51186">
    <property type="entry name" value="GNAT"/>
    <property type="match status" value="1"/>
</dbReference>
<dbReference type="EMBL" id="FNFE01000007">
    <property type="protein sequence ID" value="SDK80683.1"/>
    <property type="molecule type" value="Genomic_DNA"/>
</dbReference>
<dbReference type="Proteomes" id="UP000198882">
    <property type="component" value="Unassembled WGS sequence"/>
</dbReference>
<dbReference type="GO" id="GO:0016747">
    <property type="term" value="F:acyltransferase activity, transferring groups other than amino-acyl groups"/>
    <property type="evidence" value="ECO:0007669"/>
    <property type="project" value="InterPro"/>
</dbReference>
<dbReference type="STRING" id="1095776.SAMN04515672_4011"/>
<evidence type="ECO:0000259" key="3">
    <source>
        <dbReference type="PROSITE" id="PS51186"/>
    </source>
</evidence>
<dbReference type="RefSeq" id="WP_090310999.1">
    <property type="nucleotide sequence ID" value="NZ_FNFE01000007.1"/>
</dbReference>
<reference evidence="5" key="1">
    <citation type="submission" date="2016-10" db="EMBL/GenBank/DDBJ databases">
        <authorList>
            <person name="Varghese N."/>
            <person name="Submissions S."/>
        </authorList>
    </citation>
    <scope>NUCLEOTIDE SEQUENCE [LARGE SCALE GENOMIC DNA]</scope>
    <source>
        <strain evidence="5">B4,CECT 8067,JCM 17497</strain>
    </source>
</reference>
<dbReference type="SUPFAM" id="SSF55729">
    <property type="entry name" value="Acyl-CoA N-acyltransferases (Nat)"/>
    <property type="match status" value="1"/>
</dbReference>
<keyword evidence="1" id="KW-0808">Transferase</keyword>
<name>A0A1G9EX70_9EURY</name>